<organism evidence="1 2">
    <name type="scientific">Strigamia maritima</name>
    <name type="common">European centipede</name>
    <name type="synonym">Geophilus maritimus</name>
    <dbReference type="NCBI Taxonomy" id="126957"/>
    <lineage>
        <taxon>Eukaryota</taxon>
        <taxon>Metazoa</taxon>
        <taxon>Ecdysozoa</taxon>
        <taxon>Arthropoda</taxon>
        <taxon>Myriapoda</taxon>
        <taxon>Chilopoda</taxon>
        <taxon>Pleurostigmophora</taxon>
        <taxon>Geophilomorpha</taxon>
        <taxon>Linotaeniidae</taxon>
        <taxon>Strigamia</taxon>
    </lineage>
</organism>
<evidence type="ECO:0008006" key="3">
    <source>
        <dbReference type="Google" id="ProtNLM"/>
    </source>
</evidence>
<evidence type="ECO:0000313" key="1">
    <source>
        <dbReference type="EnsemblMetazoa" id="SMAR015444-PA"/>
    </source>
</evidence>
<dbReference type="PANTHER" id="PTHR31389:SF4">
    <property type="entry name" value="LD39211P"/>
    <property type="match status" value="1"/>
</dbReference>
<sequence length="342" mass="39609">MKIRNLLILLTFLVATSVLICIYTNDRSSFQTIIAETHKQLANLKHLQVNLKQHEQRELITEEKYLIALGFVSQPNLYKEDEKRDFSLPVLVTAVSPGQFQQAIEFVKASHHFLPDYPVLIYTLNLERNELNMLNRSCNSSTCIVRRFDLEFYPKHVSDISVSAHRPLIIQHSLNQMGAILWLDITYRINSNNIYSVVQCAKQNGVASWPSNKPTSSLTHPGMFEFFHTQQENFYFHRMVDLSHIIIYNTPKIHKDLMLPWVKCTLIAECIAPIGAQSGGCRFDKRPLYRYSGCHHYDESALNVALGVMFHYDAFLYLVTDNLFRSVEQENVTNYIDSEHYT</sequence>
<dbReference type="EMBL" id="JH431975">
    <property type="status" value="NOT_ANNOTATED_CDS"/>
    <property type="molecule type" value="Genomic_DNA"/>
</dbReference>
<name>T1JNL5_STRMM</name>
<dbReference type="STRING" id="126957.T1JNL5"/>
<dbReference type="Proteomes" id="UP000014500">
    <property type="component" value="Unassembled WGS sequence"/>
</dbReference>
<dbReference type="OMA" id="CTVITYD"/>
<proteinExistence type="predicted"/>
<dbReference type="PhylomeDB" id="T1JNL5"/>
<protein>
    <recommendedName>
        <fullName evidence="3">Hexosyltransferase</fullName>
    </recommendedName>
</protein>
<reference evidence="2" key="1">
    <citation type="submission" date="2011-05" db="EMBL/GenBank/DDBJ databases">
        <authorList>
            <person name="Richards S.R."/>
            <person name="Qu J."/>
            <person name="Jiang H."/>
            <person name="Jhangiani S.N."/>
            <person name="Agravi P."/>
            <person name="Goodspeed R."/>
            <person name="Gross S."/>
            <person name="Mandapat C."/>
            <person name="Jackson L."/>
            <person name="Mathew T."/>
            <person name="Pu L."/>
            <person name="Thornton R."/>
            <person name="Saada N."/>
            <person name="Wilczek-Boney K.B."/>
            <person name="Lee S."/>
            <person name="Kovar C."/>
            <person name="Wu Y."/>
            <person name="Scherer S.E."/>
            <person name="Worley K.C."/>
            <person name="Muzny D.M."/>
            <person name="Gibbs R."/>
        </authorList>
    </citation>
    <scope>NUCLEOTIDE SEQUENCE</scope>
    <source>
        <strain evidence="2">Brora</strain>
    </source>
</reference>
<dbReference type="PANTHER" id="PTHR31389">
    <property type="entry name" value="LD39211P"/>
    <property type="match status" value="1"/>
</dbReference>
<evidence type="ECO:0000313" key="2">
    <source>
        <dbReference type="Proteomes" id="UP000014500"/>
    </source>
</evidence>
<dbReference type="Pfam" id="PF07801">
    <property type="entry name" value="DUF1647"/>
    <property type="match status" value="1"/>
</dbReference>
<dbReference type="EnsemblMetazoa" id="SMAR015444-RA">
    <property type="protein sequence ID" value="SMAR015444-PA"/>
    <property type="gene ID" value="SMAR015444"/>
</dbReference>
<dbReference type="InterPro" id="IPR012444">
    <property type="entry name" value="DUF1647"/>
</dbReference>
<dbReference type="AlphaFoldDB" id="T1JNL5"/>
<dbReference type="eggNOG" id="ENOG502SA4K">
    <property type="taxonomic scope" value="Eukaryota"/>
</dbReference>
<accession>T1JNL5</accession>
<reference evidence="1" key="2">
    <citation type="submission" date="2015-02" db="UniProtKB">
        <authorList>
            <consortium name="EnsemblMetazoa"/>
        </authorList>
    </citation>
    <scope>IDENTIFICATION</scope>
</reference>
<keyword evidence="2" id="KW-1185">Reference proteome</keyword>
<dbReference type="HOGENOM" id="CLU_047172_0_0_1"/>